<dbReference type="EMBL" id="FWDM01000022">
    <property type="protein sequence ID" value="SLM13630.1"/>
    <property type="molecule type" value="Genomic_DNA"/>
</dbReference>
<sequence length="217" mass="24063">MDRTRPSSLVILLFILSIILAVATVAVTRIIEHSRPDVCAQFTIYLEKLQPQSMLVAATTQERYSASKEFTAKLLAIFKIKAKIRLSALADVTYVISAADPSAWSARWNPKKRILSISTPPPDCLLPAVHTDTIEIVSENANLLTNTIFRLKEEAARMQSELSNDLMVHAKASLDEPQVLQSIEDGVRRFALVFCESAHIGKPAAIDIQLAPRLTER</sequence>
<gene>
    <name evidence="1" type="ORF">SPIROBIBN47_290146</name>
</gene>
<accession>A0A3P3XKJ3</accession>
<organism evidence="1">
    <name type="scientific">uncultured spirochete</name>
    <dbReference type="NCBI Taxonomy" id="156406"/>
    <lineage>
        <taxon>Bacteria</taxon>
        <taxon>Pseudomonadati</taxon>
        <taxon>Spirochaetota</taxon>
        <taxon>Spirochaetia</taxon>
        <taxon>Spirochaetales</taxon>
        <taxon>environmental samples</taxon>
    </lineage>
</organism>
<protein>
    <submittedName>
        <fullName evidence="1">Uncharacterized protein</fullName>
    </submittedName>
</protein>
<evidence type="ECO:0000313" key="1">
    <source>
        <dbReference type="EMBL" id="SLM13630.1"/>
    </source>
</evidence>
<name>A0A3P3XKJ3_9SPIR</name>
<reference evidence="1" key="1">
    <citation type="submission" date="2017-02" db="EMBL/GenBank/DDBJ databases">
        <authorList>
            <person name="Regsiter A."/>
            <person name="William W."/>
        </authorList>
    </citation>
    <scope>NUCLEOTIDE SEQUENCE</scope>
    <source>
        <strain evidence="1">Bib</strain>
    </source>
</reference>
<proteinExistence type="predicted"/>
<dbReference type="AlphaFoldDB" id="A0A3P3XKJ3"/>